<evidence type="ECO:0000256" key="7">
    <source>
        <dbReference type="ARBA" id="ARBA00023235"/>
    </source>
</evidence>
<keyword evidence="6 9" id="KW-0143">Chaperone</keyword>
<dbReference type="EMBL" id="FONG01000006">
    <property type="protein sequence ID" value="SFE90899.1"/>
    <property type="molecule type" value="Genomic_DNA"/>
</dbReference>
<evidence type="ECO:0000256" key="4">
    <source>
        <dbReference type="ARBA" id="ARBA00022741"/>
    </source>
</evidence>
<dbReference type="HAMAP" id="MF_00600">
    <property type="entry name" value="CH60"/>
    <property type="match status" value="1"/>
</dbReference>
<keyword evidence="7 9" id="KW-0413">Isomerase</keyword>
<dbReference type="GO" id="GO:0009408">
    <property type="term" value="P:response to heat"/>
    <property type="evidence" value="ECO:0007669"/>
    <property type="project" value="UniProtKB-ARBA"/>
</dbReference>
<evidence type="ECO:0000256" key="5">
    <source>
        <dbReference type="ARBA" id="ARBA00022840"/>
    </source>
</evidence>
<dbReference type="InterPro" id="IPR018370">
    <property type="entry name" value="Chaperonin_Cpn60_CS"/>
</dbReference>
<dbReference type="NCBIfam" id="NF000592">
    <property type="entry name" value="PRK00013.1"/>
    <property type="match status" value="1"/>
</dbReference>
<name>A0A1I2EDV7_9ACTN</name>
<comment type="similarity">
    <text evidence="3 9 10">Belongs to the chaperonin (HSP60) family.</text>
</comment>
<dbReference type="Proteomes" id="UP000199323">
    <property type="component" value="Unassembled WGS sequence"/>
</dbReference>
<keyword evidence="5 9" id="KW-0067">ATP-binding</keyword>
<reference evidence="13 14" key="1">
    <citation type="submission" date="2016-10" db="EMBL/GenBank/DDBJ databases">
        <authorList>
            <person name="de Groot N.N."/>
        </authorList>
    </citation>
    <scope>NUCLEOTIDE SEQUENCE [LARGE SCALE GENOMIC DNA]</scope>
    <source>
        <strain evidence="13 14">CGMCC 4.3510</strain>
    </source>
</reference>
<feature type="binding site" evidence="9">
    <location>
        <begin position="86"/>
        <end position="90"/>
    </location>
    <ligand>
        <name>ATP</name>
        <dbReference type="ChEBI" id="CHEBI:30616"/>
    </ligand>
</feature>
<keyword evidence="12" id="KW-0175">Coiled coil</keyword>
<accession>A0A1I2EDV7</accession>
<dbReference type="SUPFAM" id="SSF52029">
    <property type="entry name" value="GroEL apical domain-like"/>
    <property type="match status" value="1"/>
</dbReference>
<dbReference type="OrthoDB" id="9766614at2"/>
<dbReference type="InterPro" id="IPR001844">
    <property type="entry name" value="Cpn60/GroEL"/>
</dbReference>
<dbReference type="InterPro" id="IPR027410">
    <property type="entry name" value="TCP-1-like_intermed_sf"/>
</dbReference>
<dbReference type="NCBIfam" id="NF009488">
    <property type="entry name" value="PRK12850.1"/>
    <property type="match status" value="1"/>
</dbReference>
<keyword evidence="4 9" id="KW-0547">Nucleotide-binding</keyword>
<proteinExistence type="inferred from homology"/>
<protein>
    <recommendedName>
        <fullName evidence="9">Chaperonin GroEL</fullName>
        <ecNumber evidence="9">5.6.1.7</ecNumber>
    </recommendedName>
    <alternativeName>
        <fullName evidence="9">60 kDa chaperonin</fullName>
    </alternativeName>
    <alternativeName>
        <fullName evidence="9">Chaperonin-60</fullName>
        <shortName evidence="9">Cpn60</shortName>
    </alternativeName>
</protein>
<dbReference type="InterPro" id="IPR027413">
    <property type="entry name" value="GROEL-like_equatorial_sf"/>
</dbReference>
<dbReference type="GO" id="GO:0051082">
    <property type="term" value="F:unfolded protein binding"/>
    <property type="evidence" value="ECO:0007669"/>
    <property type="project" value="UniProtKB-UniRule"/>
</dbReference>
<feature type="binding site" evidence="9">
    <location>
        <position position="414"/>
    </location>
    <ligand>
        <name>ATP</name>
        <dbReference type="ChEBI" id="CHEBI:30616"/>
    </ligand>
</feature>
<dbReference type="GO" id="GO:0016853">
    <property type="term" value="F:isomerase activity"/>
    <property type="evidence" value="ECO:0007669"/>
    <property type="project" value="UniProtKB-KW"/>
</dbReference>
<dbReference type="STRING" id="380248.SAMN05216251_106158"/>
<dbReference type="Gene3D" id="1.10.560.10">
    <property type="entry name" value="GroEL-like equatorial domain"/>
    <property type="match status" value="1"/>
</dbReference>
<dbReference type="Pfam" id="PF00118">
    <property type="entry name" value="Cpn60_TCP1"/>
    <property type="match status" value="1"/>
</dbReference>
<evidence type="ECO:0000256" key="6">
    <source>
        <dbReference type="ARBA" id="ARBA00023186"/>
    </source>
</evidence>
<comment type="caution">
    <text evidence="9">Lacks conserved residue(s) required for the propagation of feature annotation.</text>
</comment>
<dbReference type="GO" id="GO:0009986">
    <property type="term" value="C:cell surface"/>
    <property type="evidence" value="ECO:0007669"/>
    <property type="project" value="UniProtKB-SubCell"/>
</dbReference>
<dbReference type="RefSeq" id="WP_093713539.1">
    <property type="nucleotide sequence ID" value="NZ_FONG01000006.1"/>
</dbReference>
<dbReference type="NCBIfam" id="NF009487">
    <property type="entry name" value="PRK12849.1"/>
    <property type="match status" value="1"/>
</dbReference>
<evidence type="ECO:0000256" key="8">
    <source>
        <dbReference type="ARBA" id="ARBA00025702"/>
    </source>
</evidence>
<evidence type="ECO:0000256" key="2">
    <source>
        <dbReference type="ARBA" id="ARBA00004241"/>
    </source>
</evidence>
<dbReference type="CDD" id="cd03344">
    <property type="entry name" value="GroEL"/>
    <property type="match status" value="1"/>
</dbReference>
<keyword evidence="9" id="KW-0963">Cytoplasm</keyword>
<dbReference type="FunFam" id="3.50.7.10:FF:000001">
    <property type="entry name" value="60 kDa chaperonin"/>
    <property type="match status" value="1"/>
</dbReference>
<dbReference type="AlphaFoldDB" id="A0A1I2EDV7"/>
<comment type="subcellular location">
    <subcellularLocation>
        <location evidence="2">Cell surface</location>
    </subcellularLocation>
    <subcellularLocation>
        <location evidence="9">Cytoplasm</location>
    </subcellularLocation>
    <subcellularLocation>
        <location evidence="8">Secreted</location>
        <location evidence="8">Capsule</location>
    </subcellularLocation>
    <subcellularLocation>
        <location evidence="1">Secreted</location>
        <location evidence="1">Cell wall</location>
    </subcellularLocation>
</comment>
<feature type="binding site" evidence="9">
    <location>
        <begin position="29"/>
        <end position="32"/>
    </location>
    <ligand>
        <name>ATP</name>
        <dbReference type="ChEBI" id="CHEBI:30616"/>
    </ligand>
</feature>
<dbReference type="PANTHER" id="PTHR45633">
    <property type="entry name" value="60 KDA HEAT SHOCK PROTEIN, MITOCHONDRIAL"/>
    <property type="match status" value="1"/>
</dbReference>
<evidence type="ECO:0000313" key="14">
    <source>
        <dbReference type="Proteomes" id="UP000199323"/>
    </source>
</evidence>
<evidence type="ECO:0000256" key="9">
    <source>
        <dbReference type="HAMAP-Rule" id="MF_00600"/>
    </source>
</evidence>
<evidence type="ECO:0000313" key="13">
    <source>
        <dbReference type="EMBL" id="SFE90899.1"/>
    </source>
</evidence>
<dbReference type="SUPFAM" id="SSF48592">
    <property type="entry name" value="GroEL equatorial domain-like"/>
    <property type="match status" value="1"/>
</dbReference>
<dbReference type="NCBIfam" id="TIGR02348">
    <property type="entry name" value="GroEL"/>
    <property type="match status" value="1"/>
</dbReference>
<dbReference type="Gene3D" id="3.30.260.10">
    <property type="entry name" value="TCP-1-like chaperonin intermediate domain"/>
    <property type="match status" value="1"/>
</dbReference>
<evidence type="ECO:0000256" key="12">
    <source>
        <dbReference type="SAM" id="Coils"/>
    </source>
</evidence>
<organism evidence="13 14">
    <name type="scientific">Actinacidiphila alni</name>
    <dbReference type="NCBI Taxonomy" id="380248"/>
    <lineage>
        <taxon>Bacteria</taxon>
        <taxon>Bacillati</taxon>
        <taxon>Actinomycetota</taxon>
        <taxon>Actinomycetes</taxon>
        <taxon>Kitasatosporales</taxon>
        <taxon>Streptomycetaceae</taxon>
        <taxon>Actinacidiphila</taxon>
    </lineage>
</organism>
<dbReference type="InterPro" id="IPR027409">
    <property type="entry name" value="GroEL-like_apical_dom_sf"/>
</dbReference>
<feature type="coiled-coil region" evidence="12">
    <location>
        <begin position="338"/>
        <end position="365"/>
    </location>
</feature>
<dbReference type="Gene3D" id="3.50.7.10">
    <property type="entry name" value="GroEL"/>
    <property type="match status" value="1"/>
</dbReference>
<dbReference type="GO" id="GO:0042603">
    <property type="term" value="C:capsule"/>
    <property type="evidence" value="ECO:0007669"/>
    <property type="project" value="UniProtKB-SubCell"/>
</dbReference>
<keyword evidence="14" id="KW-1185">Reference proteome</keyword>
<dbReference type="NCBIfam" id="NF009489">
    <property type="entry name" value="PRK12851.1"/>
    <property type="match status" value="1"/>
</dbReference>
<dbReference type="PROSITE" id="PS00296">
    <property type="entry name" value="CHAPERONINS_CPN60"/>
    <property type="match status" value="1"/>
</dbReference>
<evidence type="ECO:0000256" key="1">
    <source>
        <dbReference type="ARBA" id="ARBA00004191"/>
    </source>
</evidence>
<feature type="binding site" evidence="9">
    <location>
        <begin position="477"/>
        <end position="479"/>
    </location>
    <ligand>
        <name>ATP</name>
        <dbReference type="ChEBI" id="CHEBI:30616"/>
    </ligand>
</feature>
<gene>
    <name evidence="9" type="primary">groEL</name>
    <name evidence="9" type="synonym">groL</name>
    <name evidence="13" type="ORF">SAMN05216251_106158</name>
</gene>
<comment type="subunit">
    <text evidence="9 11">Forms a cylinder of 14 subunits composed of two heptameric rings stacked back-to-back. Interacts with the co-chaperonin GroES.</text>
</comment>
<dbReference type="GO" id="GO:0005524">
    <property type="term" value="F:ATP binding"/>
    <property type="evidence" value="ECO:0007669"/>
    <property type="project" value="UniProtKB-UniRule"/>
</dbReference>
<dbReference type="EC" id="5.6.1.7" evidence="9"/>
<dbReference type="GO" id="GO:0140662">
    <property type="term" value="F:ATP-dependent protein folding chaperone"/>
    <property type="evidence" value="ECO:0007669"/>
    <property type="project" value="InterPro"/>
</dbReference>
<dbReference type="InterPro" id="IPR002423">
    <property type="entry name" value="Cpn60/GroEL/TCP-1"/>
</dbReference>
<evidence type="ECO:0000256" key="10">
    <source>
        <dbReference type="RuleBase" id="RU000418"/>
    </source>
</evidence>
<comment type="function">
    <text evidence="9 11">Together with its co-chaperonin GroES, plays an essential role in assisting protein folding. The GroEL-GroES system forms a nano-cage that allows encapsulation of the non-native substrate proteins and provides a physical environment optimized to promote and accelerate protein folding.</text>
</comment>
<feature type="binding site" evidence="9">
    <location>
        <position position="493"/>
    </location>
    <ligand>
        <name>ATP</name>
        <dbReference type="ChEBI" id="CHEBI:30616"/>
    </ligand>
</feature>
<evidence type="ECO:0000256" key="11">
    <source>
        <dbReference type="RuleBase" id="RU000419"/>
    </source>
</evidence>
<dbReference type="PRINTS" id="PR00298">
    <property type="entry name" value="CHAPERONIN60"/>
</dbReference>
<dbReference type="GO" id="GO:0005737">
    <property type="term" value="C:cytoplasm"/>
    <property type="evidence" value="ECO:0007669"/>
    <property type="project" value="UniProtKB-SubCell"/>
</dbReference>
<sequence length="549" mass="57577">MAKDLRFNVEARQLLESGVNALADAVKVTLGPKGRNAVIEKLTGPPTITNDGVTIAREIQLRDPFANMGAQLVKEVANKTNGVAGDGTTTATVLAQALVREGLRAVDEGANPMLLKSGIEQAVAAVLGELAAGTRQITGPEDLAHVATLSANNDAEIGGTIAAAMGRVGRSGVVTVEESPSFGLDVSFVDGVEFDHGYISPYMATDKDRMETVFENPYILFTNEKISRVQLLMPLLEQVTRSGSPLVILAETVDGPALGMLVANNVHDTFKSVVVRAPGFGHRRIAELEDLAVFTGGQVVTGDAGLSLDAVRLDQLGRCRRITVTESSTTLVGGAGDDAAVSARIEQVKRELERAENEHDRDNLQLRIARMSGSVAVIHVGAATGVELKEKQHRVEDSLSATRAAIEEGIVAGGGTALAQAAAVLTALDLAGDQGAGRDIVRRALGEPLRWIAINAGYDGQRILDQVAELPAGHGFNALTGEFGDMFALGVIDPLKVTRSALRSAASIAALLLTTETLVVEEIVQNPGAIVAPGFGDLAEGMVRPSNIY</sequence>
<dbReference type="SUPFAM" id="SSF54849">
    <property type="entry name" value="GroEL-intermediate domain like"/>
    <property type="match status" value="1"/>
</dbReference>
<dbReference type="GO" id="GO:0042026">
    <property type="term" value="P:protein refolding"/>
    <property type="evidence" value="ECO:0007669"/>
    <property type="project" value="UniProtKB-UniRule"/>
</dbReference>
<evidence type="ECO:0000256" key="3">
    <source>
        <dbReference type="ARBA" id="ARBA00006607"/>
    </source>
</evidence>